<evidence type="ECO:0000256" key="1">
    <source>
        <dbReference type="SAM" id="MobiDB-lite"/>
    </source>
</evidence>
<evidence type="ECO:0000313" key="2">
    <source>
        <dbReference type="EMBL" id="WVT04673.1"/>
    </source>
</evidence>
<accession>A0ABZ2BD45</accession>
<proteinExistence type="predicted"/>
<gene>
    <name evidence="2" type="ORF">RB548_04470</name>
</gene>
<dbReference type="EMBL" id="CP133148">
    <property type="protein sequence ID" value="WVT04673.1"/>
    <property type="molecule type" value="Genomic_DNA"/>
</dbReference>
<reference evidence="2" key="1">
    <citation type="submission" date="2023-08" db="EMBL/GenBank/DDBJ databases">
        <title>Complete genome sequence of Sinorhizobium chiapanecum ITTG S70 isolated from Acaciella angustissima nodules in Chiapas-Mexico.</title>
        <authorList>
            <person name="Rincon-Rosales R."/>
            <person name="Rogel M.A."/>
            <person name="Rincon-Medina C.I."/>
            <person name="Guerrero G."/>
            <person name="Manzano-Gomez L.A."/>
            <person name="Lopez-Lopez A."/>
            <person name="Rincon Molina F.A."/>
            <person name="Martinez-Romero E."/>
        </authorList>
    </citation>
    <scope>NUCLEOTIDE SEQUENCE</scope>
    <source>
        <strain evidence="2">ITTG S70</strain>
    </source>
</reference>
<dbReference type="Proteomes" id="UP001432360">
    <property type="component" value="Chromosome"/>
</dbReference>
<protein>
    <submittedName>
        <fullName evidence="2">Uncharacterized protein</fullName>
    </submittedName>
</protein>
<organism evidence="2 3">
    <name type="scientific">Sinorhizobium chiapasense</name>
    <dbReference type="NCBI Taxonomy" id="501572"/>
    <lineage>
        <taxon>Bacteria</taxon>
        <taxon>Pseudomonadati</taxon>
        <taxon>Pseudomonadota</taxon>
        <taxon>Alphaproteobacteria</taxon>
        <taxon>Hyphomicrobiales</taxon>
        <taxon>Rhizobiaceae</taxon>
        <taxon>Sinorhizobium/Ensifer group</taxon>
        <taxon>Sinorhizobium</taxon>
    </lineage>
</organism>
<feature type="region of interest" description="Disordered" evidence="1">
    <location>
        <begin position="1"/>
        <end position="29"/>
    </location>
</feature>
<name>A0ABZ2BD45_9HYPH</name>
<evidence type="ECO:0000313" key="3">
    <source>
        <dbReference type="Proteomes" id="UP001432360"/>
    </source>
</evidence>
<sequence>MAENRGKTGHRRPRLAVFPQTRRDPNGIWRKGGGRFFADSQENQRSGFANPSEPLTISGIGRLVAEGERGGGKYVDRRACFTCAQKAPCGVAIKKPEELRAAKIKQSKDGGEEVFRMKETK</sequence>
<keyword evidence="3" id="KW-1185">Reference proteome</keyword>
<dbReference type="RefSeq" id="WP_331373834.1">
    <property type="nucleotide sequence ID" value="NZ_CP133148.1"/>
</dbReference>